<reference evidence="4 5" key="1">
    <citation type="submission" date="2019-07" db="EMBL/GenBank/DDBJ databases">
        <title>Whole genome shotgun sequence of Enterococcus villorum NBRC 100699.</title>
        <authorList>
            <person name="Hosoyama A."/>
            <person name="Uohara A."/>
            <person name="Ohji S."/>
            <person name="Ichikawa N."/>
        </authorList>
    </citation>
    <scope>NUCLEOTIDE SEQUENCE [LARGE SCALE GENOMIC DNA]</scope>
    <source>
        <strain evidence="4 5">NBRC 100699</strain>
    </source>
</reference>
<keyword evidence="2" id="KW-0472">Membrane</keyword>
<dbReference type="EMBL" id="BJWF01000045">
    <property type="protein sequence ID" value="GEL93053.1"/>
    <property type="molecule type" value="Genomic_DNA"/>
</dbReference>
<evidence type="ECO:0000313" key="5">
    <source>
        <dbReference type="Proteomes" id="UP000321830"/>
    </source>
</evidence>
<feature type="transmembrane region" description="Helical" evidence="2">
    <location>
        <begin position="12"/>
        <end position="34"/>
    </location>
</feature>
<keyword evidence="2" id="KW-1133">Transmembrane helix</keyword>
<comment type="similarity">
    <text evidence="1">Belongs to the bacterial sugar transferase family.</text>
</comment>
<evidence type="ECO:0000259" key="3">
    <source>
        <dbReference type="Pfam" id="PF02397"/>
    </source>
</evidence>
<dbReference type="InterPro" id="IPR003362">
    <property type="entry name" value="Bact_transf"/>
</dbReference>
<keyword evidence="4" id="KW-0808">Transferase</keyword>
<dbReference type="PANTHER" id="PTHR30576">
    <property type="entry name" value="COLANIC BIOSYNTHESIS UDP-GLUCOSE LIPID CARRIER TRANSFERASE"/>
    <property type="match status" value="1"/>
</dbReference>
<keyword evidence="2" id="KW-0812">Transmembrane</keyword>
<dbReference type="RefSeq" id="WP_010750693.1">
    <property type="nucleotide sequence ID" value="NZ_BJWF01000045.1"/>
</dbReference>
<dbReference type="GO" id="GO:0016780">
    <property type="term" value="F:phosphotransferase activity, for other substituted phosphate groups"/>
    <property type="evidence" value="ECO:0007669"/>
    <property type="project" value="TreeGrafter"/>
</dbReference>
<accession>A0A511J5Q9</accession>
<comment type="caution">
    <text evidence="4">The sequence shown here is derived from an EMBL/GenBank/DDBJ whole genome shotgun (WGS) entry which is preliminary data.</text>
</comment>
<gene>
    <name evidence="4" type="ORF">EVI01_23900</name>
</gene>
<dbReference type="AlphaFoldDB" id="A0A511J5Q9"/>
<evidence type="ECO:0000256" key="2">
    <source>
        <dbReference type="SAM" id="Phobius"/>
    </source>
</evidence>
<evidence type="ECO:0000256" key="1">
    <source>
        <dbReference type="ARBA" id="ARBA00006464"/>
    </source>
</evidence>
<evidence type="ECO:0000313" key="4">
    <source>
        <dbReference type="EMBL" id="GEL93053.1"/>
    </source>
</evidence>
<protein>
    <submittedName>
        <fullName evidence="4">Sugar transferase</fullName>
    </submittedName>
</protein>
<dbReference type="PANTHER" id="PTHR30576:SF8">
    <property type="entry name" value="UNDECAPRENYL-PHOSPHATE GALACTOSE PHOSPHOTRANSFERASE"/>
    <property type="match status" value="1"/>
</dbReference>
<dbReference type="Pfam" id="PF02397">
    <property type="entry name" value="Bac_transf"/>
    <property type="match status" value="1"/>
</dbReference>
<organism evidence="4 5">
    <name type="scientific">Enterococcus villorum</name>
    <dbReference type="NCBI Taxonomy" id="112904"/>
    <lineage>
        <taxon>Bacteria</taxon>
        <taxon>Bacillati</taxon>
        <taxon>Bacillota</taxon>
        <taxon>Bacilli</taxon>
        <taxon>Lactobacillales</taxon>
        <taxon>Enterococcaceae</taxon>
        <taxon>Enterococcus</taxon>
    </lineage>
</organism>
<name>A0A511J5Q9_9ENTE</name>
<proteinExistence type="inferred from homology"/>
<feature type="domain" description="Bacterial sugar transferase" evidence="3">
    <location>
        <begin position="6"/>
        <end position="181"/>
    </location>
</feature>
<sequence length="201" mass="23192">MYLQIKRLLDLLASMLLLIIVTPFLVVIAVTLYFCNGKQVLFKQPRVGKNEKIFLIYKFKTMNDQKDEEGNLLPDVQRLTKFGAFLRKTSLDELPQLWNIFKGDMSFVGPRPLLIEYLPLYTKEQARRHLVIPGLTGLAQVNGRNALTWEEKFQYDVTYVDQASLKTDSFILVKTVLIVLKRKGVNSGKQETMERFMGVSK</sequence>
<dbReference type="Proteomes" id="UP000321830">
    <property type="component" value="Unassembled WGS sequence"/>
</dbReference>